<dbReference type="InterPro" id="IPR035965">
    <property type="entry name" value="PAS-like_dom_sf"/>
</dbReference>
<sequence length="800" mass="90821">MLTTLTISVYFAVSETQKEIEEKKIEVARELDRVFSSLQNPIKIAILSFDEALADEILSGLLLTDFIKKATIIDDYGNVLSEKSKAYGTEDSSKLLTFILGETIREKRQNISFSVGDTSSVGEFILVYDYHQPFLALFDSLYKRIIITITELFLIVLVYLGIFYYLVMRPLSQLKTQVKGLNIQGSEDLILNSIETHEKDEIGELIDVFNKQFAYIHTLFEENEKALRNTEASFDTLQSLIETLPHLIIVHALDKTILFVNKAFTKEFGFSAEELLGKSLNDAIYANNDSTKKVMDDANEEVVKTQQPVLIPEVTWQVKNGNYITIEMRKLVIQFRGSPAILTVGVDVTERKEHQARIQHMAYHDSLTSLPNRHLFIDRLEQALLRAQRSERYGALIFVDLDNFKEINDSKGHFAGDTLLTGISKRLKEIFRDEDTVARLGGDEFVVCMTDLGKSKPEAKVVVEDRAERLLKSLEKPFIIENASVQIGASLGIAFFHNHDASASELLGYADMAMYKAKEAGKNQIMFFEKSMAESIARTTELKDDSRRAIDEDEFYLVYQPQVHAVTNKIIGAESLLRWNHPTRGLISPAEFIPLLEDIELMPEVGTFVLKTALKQTKEWLLADRIDDSFKISINVSPQQFRMSNFPVIVNDIIERYEVPPFMVDLEITESMIIDNIDYTVAAMKELRSTGVHFSIDDFGTGYSNLNYLKKLPLDVLKVDQSFVRDILSDPNDTAIVRTILAMANQLNLRTIAEGVETPEQLASIKEMGCHVYQGYLYSPPVTSADFEHLLNENYEEMNT</sequence>
<dbReference type="PROSITE" id="PS50883">
    <property type="entry name" value="EAL"/>
    <property type="match status" value="1"/>
</dbReference>
<keyword evidence="1" id="KW-1133">Transmembrane helix</keyword>
<evidence type="ECO:0000313" key="6">
    <source>
        <dbReference type="Proteomes" id="UP001595710"/>
    </source>
</evidence>
<dbReference type="SMART" id="SM00091">
    <property type="entry name" value="PAS"/>
    <property type="match status" value="1"/>
</dbReference>
<comment type="caution">
    <text evidence="5">The sequence shown here is derived from an EMBL/GenBank/DDBJ whole genome shotgun (WGS) entry which is preliminary data.</text>
</comment>
<dbReference type="InterPro" id="IPR035919">
    <property type="entry name" value="EAL_sf"/>
</dbReference>
<dbReference type="InterPro" id="IPR000160">
    <property type="entry name" value="GGDEF_dom"/>
</dbReference>
<dbReference type="SUPFAM" id="SSF55073">
    <property type="entry name" value="Nucleotide cyclase"/>
    <property type="match status" value="1"/>
</dbReference>
<dbReference type="CDD" id="cd01948">
    <property type="entry name" value="EAL"/>
    <property type="match status" value="1"/>
</dbReference>
<dbReference type="Pfam" id="PF00989">
    <property type="entry name" value="PAS"/>
    <property type="match status" value="1"/>
</dbReference>
<keyword evidence="6" id="KW-1185">Reference proteome</keyword>
<dbReference type="PROSITE" id="PS50887">
    <property type="entry name" value="GGDEF"/>
    <property type="match status" value="1"/>
</dbReference>
<dbReference type="InterPro" id="IPR029787">
    <property type="entry name" value="Nucleotide_cyclase"/>
</dbReference>
<dbReference type="InterPro" id="IPR052155">
    <property type="entry name" value="Biofilm_reg_signaling"/>
</dbReference>
<dbReference type="Gene3D" id="3.20.20.450">
    <property type="entry name" value="EAL domain"/>
    <property type="match status" value="1"/>
</dbReference>
<dbReference type="Pfam" id="PF00563">
    <property type="entry name" value="EAL"/>
    <property type="match status" value="1"/>
</dbReference>
<dbReference type="Pfam" id="PF00990">
    <property type="entry name" value="GGDEF"/>
    <property type="match status" value="1"/>
</dbReference>
<organism evidence="5 6">
    <name type="scientific">Reinekea marina</name>
    <dbReference type="NCBI Taxonomy" id="1310421"/>
    <lineage>
        <taxon>Bacteria</taxon>
        <taxon>Pseudomonadati</taxon>
        <taxon>Pseudomonadota</taxon>
        <taxon>Gammaproteobacteria</taxon>
        <taxon>Oceanospirillales</taxon>
        <taxon>Saccharospirillaceae</taxon>
        <taxon>Reinekea</taxon>
    </lineage>
</organism>
<dbReference type="SMART" id="SM00267">
    <property type="entry name" value="GGDEF"/>
    <property type="match status" value="1"/>
</dbReference>
<dbReference type="NCBIfam" id="TIGR00254">
    <property type="entry name" value="GGDEF"/>
    <property type="match status" value="1"/>
</dbReference>
<evidence type="ECO:0000313" key="5">
    <source>
        <dbReference type="EMBL" id="MFC3702755.1"/>
    </source>
</evidence>
<evidence type="ECO:0000259" key="2">
    <source>
        <dbReference type="PROSITE" id="PS50112"/>
    </source>
</evidence>
<feature type="domain" description="GGDEF" evidence="4">
    <location>
        <begin position="392"/>
        <end position="530"/>
    </location>
</feature>
<evidence type="ECO:0000259" key="4">
    <source>
        <dbReference type="PROSITE" id="PS50887"/>
    </source>
</evidence>
<dbReference type="CDD" id="cd00130">
    <property type="entry name" value="PAS"/>
    <property type="match status" value="1"/>
</dbReference>
<keyword evidence="1" id="KW-0812">Transmembrane</keyword>
<reference evidence="6" key="1">
    <citation type="journal article" date="2019" name="Int. J. Syst. Evol. Microbiol.">
        <title>The Global Catalogue of Microorganisms (GCM) 10K type strain sequencing project: providing services to taxonomists for standard genome sequencing and annotation.</title>
        <authorList>
            <consortium name="The Broad Institute Genomics Platform"/>
            <consortium name="The Broad Institute Genome Sequencing Center for Infectious Disease"/>
            <person name="Wu L."/>
            <person name="Ma J."/>
        </authorList>
    </citation>
    <scope>NUCLEOTIDE SEQUENCE [LARGE SCALE GENOMIC DNA]</scope>
    <source>
        <strain evidence="6">CECT 8288</strain>
    </source>
</reference>
<dbReference type="RefSeq" id="WP_290282109.1">
    <property type="nucleotide sequence ID" value="NZ_JAUFQI010000001.1"/>
</dbReference>
<dbReference type="InterPro" id="IPR013767">
    <property type="entry name" value="PAS_fold"/>
</dbReference>
<dbReference type="InterPro" id="IPR001633">
    <property type="entry name" value="EAL_dom"/>
</dbReference>
<dbReference type="InterPro" id="IPR000014">
    <property type="entry name" value="PAS"/>
</dbReference>
<dbReference type="SUPFAM" id="SSF55785">
    <property type="entry name" value="PYP-like sensor domain (PAS domain)"/>
    <property type="match status" value="1"/>
</dbReference>
<feature type="domain" description="EAL" evidence="3">
    <location>
        <begin position="539"/>
        <end position="795"/>
    </location>
</feature>
<dbReference type="NCBIfam" id="TIGR00229">
    <property type="entry name" value="sensory_box"/>
    <property type="match status" value="1"/>
</dbReference>
<dbReference type="Proteomes" id="UP001595710">
    <property type="component" value="Unassembled WGS sequence"/>
</dbReference>
<evidence type="ECO:0000259" key="3">
    <source>
        <dbReference type="PROSITE" id="PS50883"/>
    </source>
</evidence>
<protein>
    <submittedName>
        <fullName evidence="5">EAL domain-containing protein</fullName>
    </submittedName>
</protein>
<feature type="transmembrane region" description="Helical" evidence="1">
    <location>
        <begin position="145"/>
        <end position="167"/>
    </location>
</feature>
<dbReference type="SMART" id="SM00052">
    <property type="entry name" value="EAL"/>
    <property type="match status" value="1"/>
</dbReference>
<dbReference type="EMBL" id="JBHRYN010000020">
    <property type="protein sequence ID" value="MFC3702755.1"/>
    <property type="molecule type" value="Genomic_DNA"/>
</dbReference>
<gene>
    <name evidence="5" type="ORF">ACFOND_14025</name>
</gene>
<feature type="domain" description="PAS" evidence="2">
    <location>
        <begin position="233"/>
        <end position="280"/>
    </location>
</feature>
<keyword evidence="1" id="KW-0472">Membrane</keyword>
<proteinExistence type="predicted"/>
<accession>A0ABV7WWC3</accession>
<dbReference type="PANTHER" id="PTHR44757:SF2">
    <property type="entry name" value="BIOFILM ARCHITECTURE MAINTENANCE PROTEIN MBAA"/>
    <property type="match status" value="1"/>
</dbReference>
<dbReference type="Gene3D" id="3.30.70.270">
    <property type="match status" value="1"/>
</dbReference>
<dbReference type="SUPFAM" id="SSF141868">
    <property type="entry name" value="EAL domain-like"/>
    <property type="match status" value="1"/>
</dbReference>
<dbReference type="PANTHER" id="PTHR44757">
    <property type="entry name" value="DIGUANYLATE CYCLASE DGCP"/>
    <property type="match status" value="1"/>
</dbReference>
<dbReference type="CDD" id="cd01949">
    <property type="entry name" value="GGDEF"/>
    <property type="match status" value="1"/>
</dbReference>
<evidence type="ECO:0000256" key="1">
    <source>
        <dbReference type="SAM" id="Phobius"/>
    </source>
</evidence>
<name>A0ABV7WWC3_9GAMM</name>
<dbReference type="PROSITE" id="PS50112">
    <property type="entry name" value="PAS"/>
    <property type="match status" value="1"/>
</dbReference>
<dbReference type="InterPro" id="IPR043128">
    <property type="entry name" value="Rev_trsase/Diguanyl_cyclase"/>
</dbReference>
<dbReference type="Gene3D" id="3.30.450.20">
    <property type="entry name" value="PAS domain"/>
    <property type="match status" value="1"/>
</dbReference>